<dbReference type="EMBL" id="LRBV02000005">
    <property type="status" value="NOT_ANNOTATED_CDS"/>
    <property type="molecule type" value="Genomic_DNA"/>
</dbReference>
<name>A0A7N2LMQ8_QUELO</name>
<dbReference type="AlphaFoldDB" id="A0A7N2LMQ8"/>
<sequence length="179" mass="20115">MYYMDLRHAILVVINVLKYQVGNTWVWDPFNTIAHPTGSKSYALAILLLIFSFTRIEVPSRPNMASIIVRLGQFDPCLAILLVASILLPQVLFWYVHLIIIMIMFCPSWFLNVLVGSFLGCLGNVLTSIPVINIIIRASVARWHNLEPQHEVEALDDANEVDAAVEVEALDDAVEVIVE</sequence>
<dbReference type="Proteomes" id="UP000594261">
    <property type="component" value="Chromosome 5"/>
</dbReference>
<dbReference type="EnsemblPlants" id="QL05p014381:mrna">
    <property type="protein sequence ID" value="QL05p014381:mrna:CDS:1"/>
    <property type="gene ID" value="QL05p014381"/>
</dbReference>
<proteinExistence type="predicted"/>
<evidence type="ECO:0000256" key="1">
    <source>
        <dbReference type="SAM" id="Phobius"/>
    </source>
</evidence>
<organism evidence="2 3">
    <name type="scientific">Quercus lobata</name>
    <name type="common">Valley oak</name>
    <dbReference type="NCBI Taxonomy" id="97700"/>
    <lineage>
        <taxon>Eukaryota</taxon>
        <taxon>Viridiplantae</taxon>
        <taxon>Streptophyta</taxon>
        <taxon>Embryophyta</taxon>
        <taxon>Tracheophyta</taxon>
        <taxon>Spermatophyta</taxon>
        <taxon>Magnoliopsida</taxon>
        <taxon>eudicotyledons</taxon>
        <taxon>Gunneridae</taxon>
        <taxon>Pentapetalae</taxon>
        <taxon>rosids</taxon>
        <taxon>fabids</taxon>
        <taxon>Fagales</taxon>
        <taxon>Fagaceae</taxon>
        <taxon>Quercus</taxon>
    </lineage>
</organism>
<feature type="transmembrane region" description="Helical" evidence="1">
    <location>
        <begin position="78"/>
        <end position="103"/>
    </location>
</feature>
<accession>A0A7N2LMQ8</accession>
<keyword evidence="3" id="KW-1185">Reference proteome</keyword>
<keyword evidence="1" id="KW-1133">Transmembrane helix</keyword>
<keyword evidence="1" id="KW-0812">Transmembrane</keyword>
<dbReference type="Gramene" id="QL05p014381:mrna">
    <property type="protein sequence ID" value="QL05p014381:mrna:CDS:1"/>
    <property type="gene ID" value="QL05p014381"/>
</dbReference>
<dbReference type="InParanoid" id="A0A7N2LMQ8"/>
<reference evidence="2" key="2">
    <citation type="submission" date="2021-01" db="UniProtKB">
        <authorList>
            <consortium name="EnsemblPlants"/>
        </authorList>
    </citation>
    <scope>IDENTIFICATION</scope>
</reference>
<keyword evidence="1" id="KW-0472">Membrane</keyword>
<protein>
    <submittedName>
        <fullName evidence="2">Uncharacterized protein</fullName>
    </submittedName>
</protein>
<reference evidence="2 3" key="1">
    <citation type="journal article" date="2016" name="G3 (Bethesda)">
        <title>First Draft Assembly and Annotation of the Genome of a California Endemic Oak Quercus lobata Nee (Fagaceae).</title>
        <authorList>
            <person name="Sork V.L."/>
            <person name="Fitz-Gibbon S.T."/>
            <person name="Puiu D."/>
            <person name="Crepeau M."/>
            <person name="Gugger P.F."/>
            <person name="Sherman R."/>
            <person name="Stevens K."/>
            <person name="Langley C.H."/>
            <person name="Pellegrini M."/>
            <person name="Salzberg S.L."/>
        </authorList>
    </citation>
    <scope>NUCLEOTIDE SEQUENCE [LARGE SCALE GENOMIC DNA]</scope>
    <source>
        <strain evidence="2 3">cv. SW786</strain>
    </source>
</reference>
<evidence type="ECO:0000313" key="2">
    <source>
        <dbReference type="EnsemblPlants" id="QL05p014381:mrna:CDS:1"/>
    </source>
</evidence>
<evidence type="ECO:0000313" key="3">
    <source>
        <dbReference type="Proteomes" id="UP000594261"/>
    </source>
</evidence>
<feature type="transmembrane region" description="Helical" evidence="1">
    <location>
        <begin position="109"/>
        <end position="136"/>
    </location>
</feature>